<reference evidence="1 2" key="1">
    <citation type="journal article" date="2012" name="PLoS Pathog.">
        <title>Comparative pathogenomics reveals horizontally acquired novel virulence genes in fungi infecting cereal hosts.</title>
        <authorList>
            <person name="Gardiner D.M."/>
            <person name="McDonald M.C."/>
            <person name="Covarelli L."/>
            <person name="Solomon P.S."/>
            <person name="Rusu A.G."/>
            <person name="Marshall M."/>
            <person name="Kazan K."/>
            <person name="Chakraborty S."/>
            <person name="McDonald B.A."/>
            <person name="Manners J.M."/>
        </authorList>
    </citation>
    <scope>NUCLEOTIDE SEQUENCE [LARGE SCALE GENOMIC DNA]</scope>
    <source>
        <strain evidence="1 2">CS3096</strain>
    </source>
</reference>
<keyword evidence="2" id="KW-1185">Reference proteome</keyword>
<dbReference type="KEGG" id="fpu:FPSE_11434"/>
<dbReference type="RefSeq" id="XP_009262826.1">
    <property type="nucleotide sequence ID" value="XM_009264551.1"/>
</dbReference>
<dbReference type="OrthoDB" id="4725400at2759"/>
<dbReference type="AlphaFoldDB" id="K3UAR9"/>
<organism evidence="1 2">
    <name type="scientific">Fusarium pseudograminearum (strain CS3096)</name>
    <name type="common">Wheat and barley crown-rot fungus</name>
    <dbReference type="NCBI Taxonomy" id="1028729"/>
    <lineage>
        <taxon>Eukaryota</taxon>
        <taxon>Fungi</taxon>
        <taxon>Dikarya</taxon>
        <taxon>Ascomycota</taxon>
        <taxon>Pezizomycotina</taxon>
        <taxon>Sordariomycetes</taxon>
        <taxon>Hypocreomycetidae</taxon>
        <taxon>Hypocreales</taxon>
        <taxon>Nectriaceae</taxon>
        <taxon>Fusarium</taxon>
    </lineage>
</organism>
<gene>
    <name evidence="1" type="ORF">FPSE_11434</name>
</gene>
<comment type="caution">
    <text evidence="1">The sequence shown here is derived from an EMBL/GenBank/DDBJ whole genome shotgun (WGS) entry which is preliminary data.</text>
</comment>
<accession>K3UAR9</accession>
<name>K3UAR9_FUSPC</name>
<evidence type="ECO:0000313" key="2">
    <source>
        <dbReference type="Proteomes" id="UP000007978"/>
    </source>
</evidence>
<protein>
    <submittedName>
        <fullName evidence="1">Uncharacterized protein</fullName>
    </submittedName>
</protein>
<dbReference type="Proteomes" id="UP000007978">
    <property type="component" value="Chromosome 1"/>
</dbReference>
<dbReference type="EMBL" id="AFNW01000605">
    <property type="protein sequence ID" value="EKJ68426.1"/>
    <property type="molecule type" value="Genomic_DNA"/>
</dbReference>
<dbReference type="GeneID" id="20370051"/>
<sequence>MSNNEENHDSSEIIPGHKRPHVSAYMQMPEFTVGDSVYYLRSDGSRDGPFLVATPPVGRKCALCYSDGRPFQNNAMISVDELEAN</sequence>
<proteinExistence type="predicted"/>
<evidence type="ECO:0000313" key="1">
    <source>
        <dbReference type="EMBL" id="EKJ68426.1"/>
    </source>
</evidence>
<dbReference type="HOGENOM" id="CLU_192387_0_0_1"/>